<evidence type="ECO:0000256" key="1">
    <source>
        <dbReference type="ARBA" id="ARBA00022630"/>
    </source>
</evidence>
<reference evidence="5 6" key="1">
    <citation type="submission" date="2024-09" db="EMBL/GenBank/DDBJ databases">
        <title>Rethinking Asexuality: The Enigmatic Case of Functional Sexual Genes in Lepraria (Stereocaulaceae).</title>
        <authorList>
            <person name="Doellman M."/>
            <person name="Sun Y."/>
            <person name="Barcenas-Pena A."/>
            <person name="Lumbsch H.T."/>
            <person name="Grewe F."/>
        </authorList>
    </citation>
    <scope>NUCLEOTIDE SEQUENCE [LARGE SCALE GENOMIC DNA]</scope>
    <source>
        <strain evidence="5 6">Grewe 0041</strain>
    </source>
</reference>
<dbReference type="PRINTS" id="PR00420">
    <property type="entry name" value="RNGMNOXGNASE"/>
</dbReference>
<keyword evidence="2" id="KW-0274">FAD</keyword>
<dbReference type="InterPro" id="IPR036188">
    <property type="entry name" value="FAD/NAD-bd_sf"/>
</dbReference>
<keyword evidence="1" id="KW-0285">Flavoprotein</keyword>
<dbReference type="PANTHER" id="PTHR46720:SF3">
    <property type="entry name" value="FAD-BINDING DOMAIN-CONTAINING PROTEIN-RELATED"/>
    <property type="match status" value="1"/>
</dbReference>
<evidence type="ECO:0000256" key="3">
    <source>
        <dbReference type="ARBA" id="ARBA00023002"/>
    </source>
</evidence>
<proteinExistence type="predicted"/>
<feature type="domain" description="FAD-binding" evidence="4">
    <location>
        <begin position="305"/>
        <end position="374"/>
    </location>
</feature>
<accession>A0ABR4BM28</accession>
<dbReference type="Pfam" id="PF01494">
    <property type="entry name" value="FAD_binding_3"/>
    <property type="match status" value="1"/>
</dbReference>
<sequence>MTSSTPPKEKPFEIAILGGGIGGLSLAVGLHKRHIPFHLYESAHAFAQVGAGVAFGPNSLRAMELVDPVLLKGYMKHVTYNAFPNKKSTWLDYYAGMDSGLGKEGEHFFEVTTGEGVLGMCCIHRAIFLHQLISLVPQEMVRFGKRAVTVEETSNGVQIKFEDGSEASASAAVGCDGVKSNIRKMVLGKEDPAAYPFFTGKYAYRGLIPMNKAVDLLGDELARNSIIWTGRQGHVITYPIEKGEIMNMAAYKTKRDGKWDNEHWVLTQDRKDMEDDYADWGDSVKKIASLMEKPDVWAIFDYPPAKSYYKGRTCLSGDAAHASTPHLGAGAGMAIEDAYIMASLLAEIEDEKGIEGAFRAFDAVRRPRTQKLVSMSREYGRVLDCERKRIGEDREKWRKDLADRHKWIWEKKLEEDLEEAVAMLEGGKARVS</sequence>
<gene>
    <name evidence="5" type="ORF">ABVK25_000146</name>
</gene>
<comment type="caution">
    <text evidence="5">The sequence shown here is derived from an EMBL/GenBank/DDBJ whole genome shotgun (WGS) entry which is preliminary data.</text>
</comment>
<dbReference type="EMBL" id="JBHFEH010000001">
    <property type="protein sequence ID" value="KAL2058854.1"/>
    <property type="molecule type" value="Genomic_DNA"/>
</dbReference>
<dbReference type="SUPFAM" id="SSF51905">
    <property type="entry name" value="FAD/NAD(P)-binding domain"/>
    <property type="match status" value="1"/>
</dbReference>
<dbReference type="SUPFAM" id="SSF54373">
    <property type="entry name" value="FAD-linked reductases, C-terminal domain"/>
    <property type="match status" value="1"/>
</dbReference>
<keyword evidence="3" id="KW-0560">Oxidoreductase</keyword>
<evidence type="ECO:0000313" key="5">
    <source>
        <dbReference type="EMBL" id="KAL2058854.1"/>
    </source>
</evidence>
<dbReference type="PANTHER" id="PTHR46720">
    <property type="entry name" value="HYDROXYLASE, PUTATIVE (AFU_ORTHOLOGUE AFUA_3G01460)-RELATED"/>
    <property type="match status" value="1"/>
</dbReference>
<dbReference type="Proteomes" id="UP001590951">
    <property type="component" value="Unassembled WGS sequence"/>
</dbReference>
<evidence type="ECO:0000313" key="6">
    <source>
        <dbReference type="Proteomes" id="UP001590951"/>
    </source>
</evidence>
<evidence type="ECO:0000256" key="2">
    <source>
        <dbReference type="ARBA" id="ARBA00022827"/>
    </source>
</evidence>
<dbReference type="InterPro" id="IPR002938">
    <property type="entry name" value="FAD-bd"/>
</dbReference>
<keyword evidence="6" id="KW-1185">Reference proteome</keyword>
<dbReference type="Gene3D" id="3.50.50.60">
    <property type="entry name" value="FAD/NAD(P)-binding domain"/>
    <property type="match status" value="1"/>
</dbReference>
<organism evidence="5 6">
    <name type="scientific">Lepraria finkii</name>
    <dbReference type="NCBI Taxonomy" id="1340010"/>
    <lineage>
        <taxon>Eukaryota</taxon>
        <taxon>Fungi</taxon>
        <taxon>Dikarya</taxon>
        <taxon>Ascomycota</taxon>
        <taxon>Pezizomycotina</taxon>
        <taxon>Lecanoromycetes</taxon>
        <taxon>OSLEUM clade</taxon>
        <taxon>Lecanoromycetidae</taxon>
        <taxon>Lecanorales</taxon>
        <taxon>Lecanorineae</taxon>
        <taxon>Stereocaulaceae</taxon>
        <taxon>Lepraria</taxon>
    </lineage>
</organism>
<dbReference type="InterPro" id="IPR051104">
    <property type="entry name" value="FAD_monoxygenase"/>
</dbReference>
<name>A0ABR4BM28_9LECA</name>
<protein>
    <recommendedName>
        <fullName evidence="4">FAD-binding domain-containing protein</fullName>
    </recommendedName>
</protein>
<evidence type="ECO:0000259" key="4">
    <source>
        <dbReference type="Pfam" id="PF01494"/>
    </source>
</evidence>